<dbReference type="SUPFAM" id="SSF54427">
    <property type="entry name" value="NTF2-like"/>
    <property type="match status" value="1"/>
</dbReference>
<name>A0ABX4H2S5_9BACI</name>
<reference evidence="2 3" key="1">
    <citation type="submission" date="2017-07" db="EMBL/GenBank/DDBJ databases">
        <title>Isolation and whole genome analysis of endospore-forming bacteria from heroin.</title>
        <authorList>
            <person name="Kalinowski J."/>
            <person name="Ahrens B."/>
            <person name="Al-Dilaimi A."/>
            <person name="Winkler A."/>
            <person name="Wibberg D."/>
            <person name="Schleenbecker U."/>
            <person name="Ruckert C."/>
            <person name="Wolfel R."/>
            <person name="Grass G."/>
        </authorList>
    </citation>
    <scope>NUCLEOTIDE SEQUENCE [LARGE SCALE GENOMIC DNA]</scope>
    <source>
        <strain evidence="2 3">7517-1</strain>
    </source>
</reference>
<dbReference type="EMBL" id="NPBJ01000003">
    <property type="protein sequence ID" value="PAE01451.1"/>
    <property type="molecule type" value="Genomic_DNA"/>
</dbReference>
<accession>A0ABX4H2S5</accession>
<sequence length="119" mass="13898">MEKVLEVSNRIWDAFQKENVDVLVDLVHQHARFVHMGVTLSRDEEINIINERGIVYKEIDFQKSTIHEMESTVVLLNKIKLIAIVDGKEVTNPFVVTEVYTKKRDIFKLASMSYTKINY</sequence>
<gene>
    <name evidence="2" type="ORF">CHH48_01495</name>
</gene>
<evidence type="ECO:0000259" key="1">
    <source>
        <dbReference type="Pfam" id="PF14534"/>
    </source>
</evidence>
<dbReference type="InterPro" id="IPR032710">
    <property type="entry name" value="NTF2-like_dom_sf"/>
</dbReference>
<comment type="caution">
    <text evidence="2">The sequence shown here is derived from an EMBL/GenBank/DDBJ whole genome shotgun (WGS) entry which is preliminary data.</text>
</comment>
<dbReference type="Pfam" id="PF14534">
    <property type="entry name" value="DUF4440"/>
    <property type="match status" value="1"/>
</dbReference>
<keyword evidence="3" id="KW-1185">Reference proteome</keyword>
<protein>
    <recommendedName>
        <fullName evidence="1">DUF4440 domain-containing protein</fullName>
    </recommendedName>
</protein>
<dbReference type="Gene3D" id="3.10.450.50">
    <property type="match status" value="1"/>
</dbReference>
<organism evidence="2 3">
    <name type="scientific">Terribacillus saccharophilus</name>
    <dbReference type="NCBI Taxonomy" id="361277"/>
    <lineage>
        <taxon>Bacteria</taxon>
        <taxon>Bacillati</taxon>
        <taxon>Bacillota</taxon>
        <taxon>Bacilli</taxon>
        <taxon>Bacillales</taxon>
        <taxon>Bacillaceae</taxon>
        <taxon>Terribacillus</taxon>
    </lineage>
</organism>
<evidence type="ECO:0000313" key="2">
    <source>
        <dbReference type="EMBL" id="PAE01451.1"/>
    </source>
</evidence>
<dbReference type="InterPro" id="IPR027843">
    <property type="entry name" value="DUF4440"/>
</dbReference>
<evidence type="ECO:0000313" key="3">
    <source>
        <dbReference type="Proteomes" id="UP000216852"/>
    </source>
</evidence>
<proteinExistence type="predicted"/>
<dbReference type="RefSeq" id="WP_095217587.1">
    <property type="nucleotide sequence ID" value="NZ_NPBJ01000003.1"/>
</dbReference>
<feature type="domain" description="DUF4440" evidence="1">
    <location>
        <begin position="4"/>
        <end position="105"/>
    </location>
</feature>
<dbReference type="Proteomes" id="UP000216852">
    <property type="component" value="Unassembled WGS sequence"/>
</dbReference>